<evidence type="ECO:0000313" key="3">
    <source>
        <dbReference type="EMBL" id="KFD58261.1"/>
    </source>
</evidence>
<dbReference type="CDD" id="cd01233">
    <property type="entry name" value="PH_KIFIA_KIFIB"/>
    <property type="match status" value="1"/>
</dbReference>
<evidence type="ECO:0000256" key="1">
    <source>
        <dbReference type="SAM" id="MobiDB-lite"/>
    </source>
</evidence>
<dbReference type="InterPro" id="IPR022140">
    <property type="entry name" value="Kinesin-like_KIF1-typ"/>
</dbReference>
<dbReference type="PANTHER" id="PTHR47117">
    <property type="entry name" value="STAR-RELATED LIPID TRANSFER PROTEIN 9"/>
    <property type="match status" value="1"/>
</dbReference>
<gene>
    <name evidence="3" type="ORF">M513_01024</name>
</gene>
<feature type="region of interest" description="Disordered" evidence="1">
    <location>
        <begin position="582"/>
        <end position="605"/>
    </location>
</feature>
<dbReference type="GO" id="GO:0048490">
    <property type="term" value="P:anterograde synaptic vesicle transport"/>
    <property type="evidence" value="ECO:0007669"/>
    <property type="project" value="UniProtKB-ARBA"/>
</dbReference>
<feature type="region of interest" description="Disordered" evidence="1">
    <location>
        <begin position="666"/>
        <end position="691"/>
    </location>
</feature>
<keyword evidence="4" id="KW-1185">Reference proteome</keyword>
<dbReference type="AlphaFoldDB" id="A0A085MM15"/>
<dbReference type="Proteomes" id="UP000030764">
    <property type="component" value="Unassembled WGS sequence"/>
</dbReference>
<evidence type="ECO:0000313" key="4">
    <source>
        <dbReference type="Proteomes" id="UP000030764"/>
    </source>
</evidence>
<name>A0A085MM15_9BILA</name>
<dbReference type="FunFam" id="2.30.29.30:FF:000204">
    <property type="entry name" value="kinesin-like protein unc-104 isoform X6"/>
    <property type="match status" value="1"/>
</dbReference>
<dbReference type="PANTHER" id="PTHR47117:SF9">
    <property type="entry name" value="KINESIN-LIKE PROTEIN KIF1C ISOFORM X1"/>
    <property type="match status" value="1"/>
</dbReference>
<dbReference type="InterPro" id="IPR049780">
    <property type="entry name" value="PH_KIFIA_KIFIB"/>
</dbReference>
<dbReference type="GO" id="GO:1904115">
    <property type="term" value="C:axon cytoplasm"/>
    <property type="evidence" value="ECO:0007669"/>
    <property type="project" value="GOC"/>
</dbReference>
<dbReference type="SUPFAM" id="SSF50729">
    <property type="entry name" value="PH domain-like"/>
    <property type="match status" value="1"/>
</dbReference>
<dbReference type="InterPro" id="IPR022164">
    <property type="entry name" value="Kinesin-like"/>
</dbReference>
<organism evidence="3 4">
    <name type="scientific">Trichuris suis</name>
    <name type="common">pig whipworm</name>
    <dbReference type="NCBI Taxonomy" id="68888"/>
    <lineage>
        <taxon>Eukaryota</taxon>
        <taxon>Metazoa</taxon>
        <taxon>Ecdysozoa</taxon>
        <taxon>Nematoda</taxon>
        <taxon>Enoplea</taxon>
        <taxon>Dorylaimia</taxon>
        <taxon>Trichinellida</taxon>
        <taxon>Trichuridae</taxon>
        <taxon>Trichuris</taxon>
    </lineage>
</organism>
<dbReference type="Pfam" id="PF12423">
    <property type="entry name" value="KIF1B"/>
    <property type="match status" value="1"/>
</dbReference>
<feature type="compositionally biased region" description="Basic and acidic residues" evidence="1">
    <location>
        <begin position="582"/>
        <end position="591"/>
    </location>
</feature>
<sequence length="842" mass="95616">MYSPLPPDLLPPGEDLSFRPYPKTVVAVEVQDFKNGAIHYWSLEKLRQRLELMRELYVSQFECTSGCPEVLIDTFSGTDPFYDRFPWFRLVGRAFVYLTNLLFNVPLVHKVSIVNEKGEVQGYLRIGVQIVEKDENEKCEVNTRIKQCARLTFREENFSRRQTPKEVTEHSMSALSLQDRVVEGNTGENFSPFDTLPSLTPKKSKEIPEHQAKLLGESSFANKSLLEKVTQMNYEFPEHMKEGEELTFRVSVLQALKVPVEYIDLFCQFNFLHRHDEAFSTEPVKNSGKEALSFYYVQNLIVTVSKAFLHYIHHYPIIFEIFGHFQPTSSVESLLPTKPASERFAPKKPSFMQSIGLISTPIKSSRTSPLPSISHNPVRCKHDLLVHFEICELAPSGEYSSAFVSHSQNAPTDGVFLLHQGIQRRVRVTICHETCSDLKWIDCQELVIGRIRSTPDSMLDDFDALSLGLFQGHYLEMKDDNKVYFQFEAAWDSSLHNSALLNRVTAFGEKVYMTISIYMEIENCSQLAVISKDLTVVLYSRDSRLSAASRSLRSLLAGSFNCPERNKVSGLYELLLKEAVDTDQQPNKDENVQTPVSPTEPKRPIPQQVELTKTERNTVLKVLKLVKLHIPVNKQPPTGGKAETPSSEYCLFSNSVTSSGISSLTTKSGSSLATVESPRKTKSHSSDDLKQLLSPEELDNVKKSLSCNKLSCSGCYIAEVLEKRVGCVVSKKGYMNFLEEKTRGWMKRWVVVRRPYILLFNDERDPVIRGVINLAHTRVEYSEDQLAMLKVPNTFSVCTNHRGFLMQTLSNEEMQDWLYAINPLLAGQIKSRLGKVVDIPDK</sequence>
<proteinExistence type="predicted"/>
<feature type="domain" description="PH" evidence="2">
    <location>
        <begin position="728"/>
        <end position="826"/>
    </location>
</feature>
<dbReference type="PROSITE" id="PS50003">
    <property type="entry name" value="PH_DOMAIN"/>
    <property type="match status" value="1"/>
</dbReference>
<dbReference type="InterPro" id="IPR001849">
    <property type="entry name" value="PH_domain"/>
</dbReference>
<evidence type="ECO:0000259" key="2">
    <source>
        <dbReference type="PROSITE" id="PS50003"/>
    </source>
</evidence>
<dbReference type="Gene3D" id="2.30.29.30">
    <property type="entry name" value="Pleckstrin-homology domain (PH domain)/Phosphotyrosine-binding domain (PTB)"/>
    <property type="match status" value="1"/>
</dbReference>
<accession>A0A085MM15</accession>
<dbReference type="Pfam" id="PF12473">
    <property type="entry name" value="DUF3694"/>
    <property type="match status" value="1"/>
</dbReference>
<dbReference type="EMBL" id="KL363185">
    <property type="protein sequence ID" value="KFD58261.1"/>
    <property type="molecule type" value="Genomic_DNA"/>
</dbReference>
<protein>
    <recommendedName>
        <fullName evidence="2">PH domain-containing protein</fullName>
    </recommendedName>
</protein>
<dbReference type="SMART" id="SM00233">
    <property type="entry name" value="PH"/>
    <property type="match status" value="1"/>
</dbReference>
<dbReference type="Pfam" id="PF00169">
    <property type="entry name" value="PH"/>
    <property type="match status" value="1"/>
</dbReference>
<reference evidence="3 4" key="1">
    <citation type="journal article" date="2014" name="Nat. Genet.">
        <title>Genome and transcriptome of the porcine whipworm Trichuris suis.</title>
        <authorList>
            <person name="Jex A.R."/>
            <person name="Nejsum P."/>
            <person name="Schwarz E.M."/>
            <person name="Hu L."/>
            <person name="Young N.D."/>
            <person name="Hall R.S."/>
            <person name="Korhonen P.K."/>
            <person name="Liao S."/>
            <person name="Thamsborg S."/>
            <person name="Xia J."/>
            <person name="Xu P."/>
            <person name="Wang S."/>
            <person name="Scheerlinck J.P."/>
            <person name="Hofmann A."/>
            <person name="Sternberg P.W."/>
            <person name="Wang J."/>
            <person name="Gasser R.B."/>
        </authorList>
    </citation>
    <scope>NUCLEOTIDE SEQUENCE [LARGE SCALE GENOMIC DNA]</scope>
    <source>
        <strain evidence="3">DCEP-RM93M</strain>
    </source>
</reference>
<dbReference type="InterPro" id="IPR011993">
    <property type="entry name" value="PH-like_dom_sf"/>
</dbReference>